<feature type="compositionally biased region" description="Acidic residues" evidence="1">
    <location>
        <begin position="79"/>
        <end position="91"/>
    </location>
</feature>
<evidence type="ECO:0000256" key="1">
    <source>
        <dbReference type="SAM" id="MobiDB-lite"/>
    </source>
</evidence>
<dbReference type="Proteomes" id="UP000034182">
    <property type="component" value="Unassembled WGS sequence"/>
</dbReference>
<feature type="region of interest" description="Disordered" evidence="1">
    <location>
        <begin position="464"/>
        <end position="491"/>
    </location>
</feature>
<sequence>MPTPTSRRVAPKAPSPPIRSPTTEREIDETYLPQGESENEEEGRSDEDSHDGDDNTAYSIDFDALMSGGGGRRRGIHDNDDDDLTLDDTEPFDTLRSEDVDGPSDFTQNMDDSEKEDEGDLGGEREEGEQEREEGEGSFEYAQSEPGEDTREIAAAAMRDLNGYVISDEDTFLPPRSQAGSTVDGRGDDDNGGEGSQEGSIDEQIDMLSSMDEGIEEEYRSVSASPGPVQADSRGPRRYAASERKTKSEERSSLTSQNRYTPRKVSEEDVEDLSTQIRRLQSEMDRQHKDFTTQIVSLESQLQRTRKERDEARENEQRRVQDLNSQYNDRTNDLEEHWQRRLATAQQHYEHDVQEQKASFALVKSSFESRLAATESGLQAQLARKDAELDAVREANKQEFEQQRAGHDARVATLEDRVKELRLQQQQAHNSSSANTSHSPAIDQALARQKAESDARIAELEARLSTTQSQLEAARTSSSPEASPSDSARLVDERRQTEELLARTRQQVADLEANLQVLQSQLALARRETDDLRRSADTARESARVLRQELSRAQELVEDRGRRMEEVEREHEADAEMAERAKRDAERMLQERVRAAERKAKALLERKMAEKEAEVGEMRKRAEGAVRKAQTMLSGERIEKAELRRALEGLKGEVEGLREQVGERKKEVAIAAPAASSSSSSTTQPPRDVADDTTTRSSPSHNDDDTSPRSSQLELLRRALRDATTATKEAREEARRAREESAALREDTAEINREMDERVLRLYLSCMIDGGFKDAGWQLAVDAVQELMPNTPVRKEHIASKLRGYKDLYARFKDFENGDERPGRWGFDMHFGTWFAADEAVANDYYASHPEHQAFRHEGPGGPALFWRLDRLLSDGQATGRWAVAIEDAVDPNSPFNRGAGCTARLDFASVACNAQHAQHAQRRRMLATFLEQISVPRRLRPRLLLPLPRRRRAFVAL</sequence>
<feature type="region of interest" description="Disordered" evidence="1">
    <location>
        <begin position="1"/>
        <end position="330"/>
    </location>
</feature>
<proteinExistence type="predicted"/>
<feature type="compositionally biased region" description="Low complexity" evidence="1">
    <location>
        <begin position="669"/>
        <end position="681"/>
    </location>
</feature>
<protein>
    <submittedName>
        <fullName evidence="2">Uncharacterized protein</fullName>
    </submittedName>
</protein>
<dbReference type="EMBL" id="LAQI01000141">
    <property type="protein sequence ID" value="KKY17933.1"/>
    <property type="molecule type" value="Genomic_DNA"/>
</dbReference>
<evidence type="ECO:0000313" key="3">
    <source>
        <dbReference type="Proteomes" id="UP000034182"/>
    </source>
</evidence>
<dbReference type="PANTHER" id="PTHR45615">
    <property type="entry name" value="MYOSIN HEAVY CHAIN, NON-MUSCLE"/>
    <property type="match status" value="1"/>
</dbReference>
<gene>
    <name evidence="2" type="ORF">UCDDS831_g06134</name>
</gene>
<dbReference type="AlphaFoldDB" id="A0A0G2G208"/>
<feature type="compositionally biased region" description="Basic and acidic residues" evidence="1">
    <location>
        <begin position="280"/>
        <end position="291"/>
    </location>
</feature>
<feature type="compositionally biased region" description="Basic and acidic residues" evidence="1">
    <location>
        <begin position="728"/>
        <end position="745"/>
    </location>
</feature>
<accession>A0A0G2G208</accession>
<name>A0A0G2G208_9PEZI</name>
<dbReference type="GO" id="GO:0032982">
    <property type="term" value="C:myosin filament"/>
    <property type="evidence" value="ECO:0007669"/>
    <property type="project" value="TreeGrafter"/>
</dbReference>
<dbReference type="GO" id="GO:0000146">
    <property type="term" value="F:microfilament motor activity"/>
    <property type="evidence" value="ECO:0007669"/>
    <property type="project" value="TreeGrafter"/>
</dbReference>
<organism evidence="2 3">
    <name type="scientific">Diplodia seriata</name>
    <dbReference type="NCBI Taxonomy" id="420778"/>
    <lineage>
        <taxon>Eukaryota</taxon>
        <taxon>Fungi</taxon>
        <taxon>Dikarya</taxon>
        <taxon>Ascomycota</taxon>
        <taxon>Pezizomycotina</taxon>
        <taxon>Dothideomycetes</taxon>
        <taxon>Dothideomycetes incertae sedis</taxon>
        <taxon>Botryosphaeriales</taxon>
        <taxon>Botryosphaeriaceae</taxon>
        <taxon>Diplodia</taxon>
    </lineage>
</organism>
<feature type="compositionally biased region" description="Basic and acidic residues" evidence="1">
    <location>
        <begin position="305"/>
        <end position="321"/>
    </location>
</feature>
<feature type="compositionally biased region" description="Low complexity" evidence="1">
    <location>
        <begin position="472"/>
        <end position="488"/>
    </location>
</feature>
<dbReference type="GO" id="GO:0005737">
    <property type="term" value="C:cytoplasm"/>
    <property type="evidence" value="ECO:0007669"/>
    <property type="project" value="TreeGrafter"/>
</dbReference>
<feature type="compositionally biased region" description="Polar residues" evidence="1">
    <location>
        <begin position="292"/>
        <end position="303"/>
    </location>
</feature>
<feature type="region of interest" description="Disordered" evidence="1">
    <location>
        <begin position="668"/>
        <end position="712"/>
    </location>
</feature>
<evidence type="ECO:0000313" key="2">
    <source>
        <dbReference type="EMBL" id="KKY17933.1"/>
    </source>
</evidence>
<reference evidence="2 3" key="2">
    <citation type="submission" date="2015-05" db="EMBL/GenBank/DDBJ databases">
        <title>Distinctive expansion of gene families associated with plant cell wall degradation and secondary metabolism in the genomes of grapevine trunk pathogens.</title>
        <authorList>
            <person name="Lawrence D.P."/>
            <person name="Travadon R."/>
            <person name="Rolshausen P.E."/>
            <person name="Baumgartner K."/>
        </authorList>
    </citation>
    <scope>NUCLEOTIDE SEQUENCE [LARGE SCALE GENOMIC DNA]</scope>
    <source>
        <strain evidence="2">DS831</strain>
    </source>
</reference>
<dbReference type="PANTHER" id="PTHR45615:SF40">
    <property type="entry name" value="MYOSIN HEAVY CHAIN, NON-MUSCLE"/>
    <property type="match status" value="1"/>
</dbReference>
<feature type="compositionally biased region" description="Acidic residues" evidence="1">
    <location>
        <begin position="37"/>
        <end position="51"/>
    </location>
</feature>
<feature type="compositionally biased region" description="Acidic residues" evidence="1">
    <location>
        <begin position="111"/>
        <end position="137"/>
    </location>
</feature>
<feature type="region of interest" description="Disordered" evidence="1">
    <location>
        <begin position="724"/>
        <end position="745"/>
    </location>
</feature>
<dbReference type="GO" id="GO:0016460">
    <property type="term" value="C:myosin II complex"/>
    <property type="evidence" value="ECO:0007669"/>
    <property type="project" value="TreeGrafter"/>
</dbReference>
<feature type="compositionally biased region" description="Basic and acidic residues" evidence="1">
    <location>
        <begin position="240"/>
        <end position="252"/>
    </location>
</feature>
<reference evidence="2 3" key="1">
    <citation type="submission" date="2015-03" db="EMBL/GenBank/DDBJ databases">
        <authorList>
            <person name="Morales-Cruz A."/>
            <person name="Amrine K.C."/>
            <person name="Cantu D."/>
        </authorList>
    </citation>
    <scope>NUCLEOTIDE SEQUENCE [LARGE SCALE GENOMIC DNA]</scope>
    <source>
        <strain evidence="2">DS831</strain>
    </source>
</reference>
<comment type="caution">
    <text evidence="2">The sequence shown here is derived from an EMBL/GenBank/DDBJ whole genome shotgun (WGS) entry which is preliminary data.</text>
</comment>
<dbReference type="GO" id="GO:0051015">
    <property type="term" value="F:actin filament binding"/>
    <property type="evidence" value="ECO:0007669"/>
    <property type="project" value="TreeGrafter"/>
</dbReference>